<evidence type="ECO:0000256" key="8">
    <source>
        <dbReference type="ARBA" id="ARBA00022801"/>
    </source>
</evidence>
<evidence type="ECO:0000256" key="13">
    <source>
        <dbReference type="SAM" id="Phobius"/>
    </source>
</evidence>
<dbReference type="InterPro" id="IPR008915">
    <property type="entry name" value="Peptidase_M50"/>
</dbReference>
<evidence type="ECO:0000256" key="7">
    <source>
        <dbReference type="ARBA" id="ARBA00022723"/>
    </source>
</evidence>
<reference evidence="15 16" key="1">
    <citation type="journal article" date="2017" name="ISME J.">
        <title>Potential for microbial H2 and metal transformations associated with novel bacteria and archaea in deep terrestrial subsurface sediments.</title>
        <authorList>
            <person name="Hernsdorf A.W."/>
            <person name="Amano Y."/>
            <person name="Miyakawa K."/>
            <person name="Ise K."/>
            <person name="Suzuki Y."/>
            <person name="Anantharaman K."/>
            <person name="Probst A."/>
            <person name="Burstein D."/>
            <person name="Thomas B.C."/>
            <person name="Banfield J.F."/>
        </authorList>
    </citation>
    <scope>NUCLEOTIDE SEQUENCE [LARGE SCALE GENOMIC DNA]</scope>
    <source>
        <strain evidence="15">HGW-Kuenenbacteria-1</strain>
    </source>
</reference>
<comment type="caution">
    <text evidence="15">The sequence shown here is derived from an EMBL/GenBank/DDBJ whole genome shotgun (WGS) entry which is preliminary data.</text>
</comment>
<dbReference type="AlphaFoldDB" id="A0A2N1UMY5"/>
<feature type="domain" description="Peptidase M50" evidence="14">
    <location>
        <begin position="127"/>
        <end position="165"/>
    </location>
</feature>
<gene>
    <name evidence="15" type="ORF">CVV26_02795</name>
</gene>
<name>A0A2N1UMY5_9BACT</name>
<comment type="similarity">
    <text evidence="3">Belongs to the peptidase M50B family.</text>
</comment>
<dbReference type="InterPro" id="IPR052348">
    <property type="entry name" value="Metallopeptidase_M50B"/>
</dbReference>
<dbReference type="GO" id="GO:0046872">
    <property type="term" value="F:metal ion binding"/>
    <property type="evidence" value="ECO:0007669"/>
    <property type="project" value="UniProtKB-KW"/>
</dbReference>
<sequence>MFFEYLSTQPLFAIVTLLGIIYALTVHEFSHAFTTTLLGDDTAKNSGRLTLNPLAHLDFIGFLMLLSIGFGWGKPVPYNPNNLKNQKWGPAIVAFAGPLSNIISFFIFIGIFKYLIPFLKFTPSDLLVYFLSYLIIINIILAIFNLIPIPPLDGSKILFAVLPDQFENFKISLEQNGPYILIGLLVLDNLFNIGIFSSLFNWVIGLIGLI</sequence>
<dbReference type="GO" id="GO:0005886">
    <property type="term" value="C:plasma membrane"/>
    <property type="evidence" value="ECO:0007669"/>
    <property type="project" value="UniProtKB-SubCell"/>
</dbReference>
<keyword evidence="8" id="KW-0378">Hydrolase</keyword>
<keyword evidence="11" id="KW-0482">Metalloprotease</keyword>
<proteinExistence type="inferred from homology"/>
<feature type="transmembrane region" description="Helical" evidence="13">
    <location>
        <begin position="92"/>
        <end position="115"/>
    </location>
</feature>
<comment type="subcellular location">
    <subcellularLocation>
        <location evidence="2">Cell membrane</location>
        <topology evidence="2">Multi-pass membrane protein</topology>
    </subcellularLocation>
</comment>
<feature type="transmembrane region" description="Helical" evidence="13">
    <location>
        <begin position="127"/>
        <end position="147"/>
    </location>
</feature>
<dbReference type="PANTHER" id="PTHR35864">
    <property type="entry name" value="ZINC METALLOPROTEASE MJ0611-RELATED"/>
    <property type="match status" value="1"/>
</dbReference>
<evidence type="ECO:0000313" key="15">
    <source>
        <dbReference type="EMBL" id="PKL72129.1"/>
    </source>
</evidence>
<evidence type="ECO:0000256" key="5">
    <source>
        <dbReference type="ARBA" id="ARBA00022670"/>
    </source>
</evidence>
<dbReference type="PANTHER" id="PTHR35864:SF1">
    <property type="entry name" value="ZINC METALLOPROTEASE YWHC-RELATED"/>
    <property type="match status" value="1"/>
</dbReference>
<evidence type="ECO:0000313" key="16">
    <source>
        <dbReference type="Proteomes" id="UP000233414"/>
    </source>
</evidence>
<evidence type="ECO:0000256" key="11">
    <source>
        <dbReference type="ARBA" id="ARBA00023049"/>
    </source>
</evidence>
<evidence type="ECO:0000256" key="12">
    <source>
        <dbReference type="ARBA" id="ARBA00023136"/>
    </source>
</evidence>
<organism evidence="15 16">
    <name type="scientific">Candidatus Kuenenbacteria bacterium HGW-Kuenenbacteria-1</name>
    <dbReference type="NCBI Taxonomy" id="2013812"/>
    <lineage>
        <taxon>Bacteria</taxon>
        <taxon>Candidatus Kueneniibacteriota</taxon>
    </lineage>
</organism>
<keyword evidence="12 13" id="KW-0472">Membrane</keyword>
<evidence type="ECO:0000256" key="9">
    <source>
        <dbReference type="ARBA" id="ARBA00022833"/>
    </source>
</evidence>
<dbReference type="Pfam" id="PF02163">
    <property type="entry name" value="Peptidase_M50"/>
    <property type="match status" value="1"/>
</dbReference>
<feature type="transmembrane region" description="Helical" evidence="13">
    <location>
        <begin position="179"/>
        <end position="204"/>
    </location>
</feature>
<keyword evidence="9" id="KW-0862">Zinc</keyword>
<keyword evidence="6 13" id="KW-0812">Transmembrane</keyword>
<protein>
    <submittedName>
        <fullName evidence="15">Site-2 protease family protein</fullName>
    </submittedName>
</protein>
<keyword evidence="5 15" id="KW-0645">Protease</keyword>
<dbReference type="GO" id="GO:0006508">
    <property type="term" value="P:proteolysis"/>
    <property type="evidence" value="ECO:0007669"/>
    <property type="project" value="UniProtKB-KW"/>
</dbReference>
<evidence type="ECO:0000256" key="3">
    <source>
        <dbReference type="ARBA" id="ARBA00007931"/>
    </source>
</evidence>
<comment type="cofactor">
    <cofactor evidence="1">
        <name>Zn(2+)</name>
        <dbReference type="ChEBI" id="CHEBI:29105"/>
    </cofactor>
</comment>
<dbReference type="GO" id="GO:0008237">
    <property type="term" value="F:metallopeptidase activity"/>
    <property type="evidence" value="ECO:0007669"/>
    <property type="project" value="UniProtKB-KW"/>
</dbReference>
<evidence type="ECO:0000259" key="14">
    <source>
        <dbReference type="Pfam" id="PF02163"/>
    </source>
</evidence>
<accession>A0A2N1UMY5</accession>
<dbReference type="EMBL" id="PGYQ01000015">
    <property type="protein sequence ID" value="PKL72129.1"/>
    <property type="molecule type" value="Genomic_DNA"/>
</dbReference>
<keyword evidence="4" id="KW-1003">Cell membrane</keyword>
<evidence type="ECO:0000256" key="4">
    <source>
        <dbReference type="ARBA" id="ARBA00022475"/>
    </source>
</evidence>
<evidence type="ECO:0000256" key="10">
    <source>
        <dbReference type="ARBA" id="ARBA00022989"/>
    </source>
</evidence>
<feature type="transmembrane region" description="Helical" evidence="13">
    <location>
        <begin position="54"/>
        <end position="72"/>
    </location>
</feature>
<evidence type="ECO:0000256" key="6">
    <source>
        <dbReference type="ARBA" id="ARBA00022692"/>
    </source>
</evidence>
<feature type="transmembrane region" description="Helical" evidence="13">
    <location>
        <begin position="12"/>
        <end position="33"/>
    </location>
</feature>
<dbReference type="Proteomes" id="UP000233414">
    <property type="component" value="Unassembled WGS sequence"/>
</dbReference>
<keyword evidence="7" id="KW-0479">Metal-binding</keyword>
<keyword evidence="10 13" id="KW-1133">Transmembrane helix</keyword>
<evidence type="ECO:0000256" key="2">
    <source>
        <dbReference type="ARBA" id="ARBA00004651"/>
    </source>
</evidence>
<dbReference type="InterPro" id="IPR044537">
    <property type="entry name" value="Rip2-like"/>
</dbReference>
<dbReference type="CDD" id="cd06158">
    <property type="entry name" value="S2P-M50_like_1"/>
    <property type="match status" value="1"/>
</dbReference>
<evidence type="ECO:0000256" key="1">
    <source>
        <dbReference type="ARBA" id="ARBA00001947"/>
    </source>
</evidence>